<comment type="caution">
    <text evidence="2">The sequence shown here is derived from an EMBL/GenBank/DDBJ whole genome shotgun (WGS) entry which is preliminary data.</text>
</comment>
<feature type="signal peptide" evidence="1">
    <location>
        <begin position="1"/>
        <end position="20"/>
    </location>
</feature>
<dbReference type="Proteomes" id="UP000598971">
    <property type="component" value="Unassembled WGS sequence"/>
</dbReference>
<sequence length="383" mass="43259">MKKILCFLIPLAFAISCKEAYNVPSPSPPTGYLVVEGFINSGDGPTVITLSRTTKLYDSVDIVYEYRAQVSIEGENSETFALSETGNGTYTSEQLSLNSNEKYRIHIRTQDGKEYQSDFAAVKSTPPIDSISWKRENGVGIYINTHDPLNNTRYYQWKYEETWEFHAAFPSSLKYSLDETQHPYAVEYRLPTQGTDTLIYKCYQNINSTSITLGSSEKLAEDKIFLPLLHIDPGTEQISVLYSIHVRQYALSRQAYLFFDKIKKNTEGLGSIFDAQPSDLQGNVHCISNPSEIVVGFVEVSQEQDKRIFISRDQVPDWGYATGCVEIALDNNKDSIHKYGEDLMPTMPIKIGPFNSIVTFHAAPRICVDCTLRGSNKRPAFWP</sequence>
<feature type="chain" id="PRO_5035239758" evidence="1">
    <location>
        <begin position="21"/>
        <end position="383"/>
    </location>
</feature>
<evidence type="ECO:0000313" key="3">
    <source>
        <dbReference type="Proteomes" id="UP000598971"/>
    </source>
</evidence>
<dbReference type="PROSITE" id="PS51257">
    <property type="entry name" value="PROKAR_LIPOPROTEIN"/>
    <property type="match status" value="1"/>
</dbReference>
<proteinExistence type="predicted"/>
<organism evidence="2 3">
    <name type="scientific">Limnovirga soli</name>
    <dbReference type="NCBI Taxonomy" id="2656915"/>
    <lineage>
        <taxon>Bacteria</taxon>
        <taxon>Pseudomonadati</taxon>
        <taxon>Bacteroidota</taxon>
        <taxon>Chitinophagia</taxon>
        <taxon>Chitinophagales</taxon>
        <taxon>Chitinophagaceae</taxon>
        <taxon>Limnovirga</taxon>
    </lineage>
</organism>
<dbReference type="AlphaFoldDB" id="A0A8J8FJA6"/>
<keyword evidence="1" id="KW-0732">Signal</keyword>
<dbReference type="InterPro" id="IPR025345">
    <property type="entry name" value="DUF4249"/>
</dbReference>
<evidence type="ECO:0000313" key="2">
    <source>
        <dbReference type="EMBL" id="NNV56094.1"/>
    </source>
</evidence>
<evidence type="ECO:0000256" key="1">
    <source>
        <dbReference type="SAM" id="SignalP"/>
    </source>
</evidence>
<dbReference type="Pfam" id="PF14054">
    <property type="entry name" value="DUF4249"/>
    <property type="match status" value="1"/>
</dbReference>
<gene>
    <name evidence="2" type="ORF">GD597_11540</name>
</gene>
<keyword evidence="3" id="KW-1185">Reference proteome</keyword>
<name>A0A8J8FJA6_9BACT</name>
<dbReference type="EMBL" id="WHPF01000007">
    <property type="protein sequence ID" value="NNV56094.1"/>
    <property type="molecule type" value="Genomic_DNA"/>
</dbReference>
<dbReference type="RefSeq" id="WP_171608031.1">
    <property type="nucleotide sequence ID" value="NZ_WHPF01000007.1"/>
</dbReference>
<protein>
    <submittedName>
        <fullName evidence="2">DUF4249 family protein</fullName>
    </submittedName>
</protein>
<reference evidence="2" key="1">
    <citation type="submission" date="2019-10" db="EMBL/GenBank/DDBJ databases">
        <title>Draft genome sequence of Panacibacter sp. KCS-6.</title>
        <authorList>
            <person name="Yim K.J."/>
        </authorList>
    </citation>
    <scope>NUCLEOTIDE SEQUENCE</scope>
    <source>
        <strain evidence="2">KCS-6</strain>
    </source>
</reference>
<accession>A0A8J8FJA6</accession>